<sequence>MADDDSVSGSPDPTVPPEPGPPPGPTPGDETAVDRTAVTEPAASAPAPVLKTRWRDRAWTFRAMLAVAAASLVIGGVAGGVIGAAAGHEDNDRYQMGPGGPGMGMPPGWRKHGRGFGGDGGPGWRWNDGPPQGGPLTPYGGTSPSPAPPSSSPTG</sequence>
<dbReference type="EMBL" id="RJSF01000040">
    <property type="protein sequence ID" value="RNM14155.1"/>
    <property type="molecule type" value="Genomic_DNA"/>
</dbReference>
<comment type="caution">
    <text evidence="3">The sequence shown here is derived from an EMBL/GenBank/DDBJ whole genome shotgun (WGS) entry which is preliminary data.</text>
</comment>
<name>A0A3N0GNV5_9ACTN</name>
<feature type="region of interest" description="Disordered" evidence="1">
    <location>
        <begin position="1"/>
        <end position="52"/>
    </location>
</feature>
<dbReference type="Proteomes" id="UP000279994">
    <property type="component" value="Unassembled WGS sequence"/>
</dbReference>
<evidence type="ECO:0000256" key="1">
    <source>
        <dbReference type="SAM" id="MobiDB-lite"/>
    </source>
</evidence>
<organism evidence="3 4">
    <name type="scientific">Nocardioides pocheonensis</name>
    <dbReference type="NCBI Taxonomy" id="661485"/>
    <lineage>
        <taxon>Bacteria</taxon>
        <taxon>Bacillati</taxon>
        <taxon>Actinomycetota</taxon>
        <taxon>Actinomycetes</taxon>
        <taxon>Propionibacteriales</taxon>
        <taxon>Nocardioidaceae</taxon>
        <taxon>Nocardioides</taxon>
    </lineage>
</organism>
<dbReference type="AlphaFoldDB" id="A0A3N0GNV5"/>
<feature type="compositionally biased region" description="Pro residues" evidence="1">
    <location>
        <begin position="145"/>
        <end position="155"/>
    </location>
</feature>
<dbReference type="RefSeq" id="WP_123223562.1">
    <property type="nucleotide sequence ID" value="NZ_RJSF01000040.1"/>
</dbReference>
<evidence type="ECO:0000313" key="3">
    <source>
        <dbReference type="EMBL" id="RNM14155.1"/>
    </source>
</evidence>
<protein>
    <submittedName>
        <fullName evidence="3">Uncharacterized protein</fullName>
    </submittedName>
</protein>
<feature type="compositionally biased region" description="Pro residues" evidence="1">
    <location>
        <begin position="13"/>
        <end position="26"/>
    </location>
</feature>
<proteinExistence type="predicted"/>
<keyword evidence="2" id="KW-1133">Transmembrane helix</keyword>
<keyword evidence="4" id="KW-1185">Reference proteome</keyword>
<keyword evidence="2" id="KW-0812">Transmembrane</keyword>
<evidence type="ECO:0000256" key="2">
    <source>
        <dbReference type="SAM" id="Phobius"/>
    </source>
</evidence>
<accession>A0A3N0GNV5</accession>
<evidence type="ECO:0000313" key="4">
    <source>
        <dbReference type="Proteomes" id="UP000279994"/>
    </source>
</evidence>
<gene>
    <name evidence="3" type="ORF">EFL26_14610</name>
</gene>
<feature type="region of interest" description="Disordered" evidence="1">
    <location>
        <begin position="89"/>
        <end position="155"/>
    </location>
</feature>
<feature type="transmembrane region" description="Helical" evidence="2">
    <location>
        <begin position="63"/>
        <end position="86"/>
    </location>
</feature>
<reference evidence="3 4" key="1">
    <citation type="submission" date="2018-11" db="EMBL/GenBank/DDBJ databases">
        <authorList>
            <person name="Li F."/>
        </authorList>
    </citation>
    <scope>NUCLEOTIDE SEQUENCE [LARGE SCALE GENOMIC DNA]</scope>
    <source>
        <strain evidence="3 4">Gsoil 818</strain>
    </source>
</reference>
<keyword evidence="2" id="KW-0472">Membrane</keyword>